<comment type="similarity">
    <text evidence="2">Belongs to the DsbD family.</text>
</comment>
<reference evidence="8 9" key="1">
    <citation type="submission" date="2018-07" db="EMBL/GenBank/DDBJ databases">
        <title>Genomic Encyclopedia of Type Strains, Phase III (KMG-III): the genomes of soil and plant-associated and newly described type strains.</title>
        <authorList>
            <person name="Whitman W."/>
        </authorList>
    </citation>
    <scope>NUCLEOTIDE SEQUENCE [LARGE SCALE GENOMIC DNA]</scope>
    <source>
        <strain evidence="8 9">CECT 8575</strain>
    </source>
</reference>
<keyword evidence="3 6" id="KW-0812">Transmembrane</keyword>
<evidence type="ECO:0000256" key="4">
    <source>
        <dbReference type="ARBA" id="ARBA00022989"/>
    </source>
</evidence>
<proteinExistence type="inferred from homology"/>
<dbReference type="PANTHER" id="PTHR31272:SF4">
    <property type="entry name" value="CYTOCHROME C-TYPE BIOGENESIS PROTEIN HI_1454-RELATED"/>
    <property type="match status" value="1"/>
</dbReference>
<evidence type="ECO:0000256" key="3">
    <source>
        <dbReference type="ARBA" id="ARBA00022692"/>
    </source>
</evidence>
<evidence type="ECO:0000256" key="2">
    <source>
        <dbReference type="ARBA" id="ARBA00006143"/>
    </source>
</evidence>
<evidence type="ECO:0000313" key="8">
    <source>
        <dbReference type="EMBL" id="RCW44468.1"/>
    </source>
</evidence>
<dbReference type="OrthoDB" id="4332145at2"/>
<feature type="transmembrane region" description="Helical" evidence="6">
    <location>
        <begin position="149"/>
        <end position="173"/>
    </location>
</feature>
<sequence>MTGIGILGALLGGMLTLISPCSALLLPSFFAYAFDNLGKLVMRTLLFYAGLCLTLVPLGAAAGLFGALLAQRRGTVTLVSGVVLMGLGTLQITGRGFGVTAARRRVGRIPISSGVSVFALGSVYGLAGFCAGPLLGSVLTVSAAGGNPLYGAMLLAVFALGMAAPLFLLAALWERFDLGRRRWLRGRELALGRLRVHTTNLASGLLFIAIGALFVITDGTAGLGSPIGVDAQYTFGVWLRRTSGHVSNLTLLFAGALLALIVVLRWRHRLRREHTPSAGSRVDHHRVR</sequence>
<evidence type="ECO:0000256" key="1">
    <source>
        <dbReference type="ARBA" id="ARBA00004141"/>
    </source>
</evidence>
<keyword evidence="4 6" id="KW-1133">Transmembrane helix</keyword>
<evidence type="ECO:0000256" key="6">
    <source>
        <dbReference type="SAM" id="Phobius"/>
    </source>
</evidence>
<comment type="caution">
    <text evidence="8">The sequence shown here is derived from an EMBL/GenBank/DDBJ whole genome shotgun (WGS) entry which is preliminary data.</text>
</comment>
<organism evidence="8 9">
    <name type="scientific">Halopolyspora algeriensis</name>
    <dbReference type="NCBI Taxonomy" id="1500506"/>
    <lineage>
        <taxon>Bacteria</taxon>
        <taxon>Bacillati</taxon>
        <taxon>Actinomycetota</taxon>
        <taxon>Actinomycetes</taxon>
        <taxon>Actinomycetes incertae sedis</taxon>
        <taxon>Halopolyspora</taxon>
    </lineage>
</organism>
<comment type="subcellular location">
    <subcellularLocation>
        <location evidence="1">Membrane</location>
        <topology evidence="1">Multi-pass membrane protein</topology>
    </subcellularLocation>
</comment>
<feature type="transmembrane region" description="Helical" evidence="6">
    <location>
        <begin position="245"/>
        <end position="264"/>
    </location>
</feature>
<feature type="transmembrane region" description="Helical" evidence="6">
    <location>
        <begin position="194"/>
        <end position="216"/>
    </location>
</feature>
<name>A0A368VUX7_9ACTN</name>
<feature type="domain" description="Cytochrome C biogenesis protein transmembrane" evidence="7">
    <location>
        <begin position="7"/>
        <end position="174"/>
    </location>
</feature>
<dbReference type="InterPro" id="IPR003834">
    <property type="entry name" value="Cyt_c_assmbl_TM_dom"/>
</dbReference>
<keyword evidence="9" id="KW-1185">Reference proteome</keyword>
<feature type="transmembrane region" description="Helical" evidence="6">
    <location>
        <begin position="6"/>
        <end position="33"/>
    </location>
</feature>
<dbReference type="AlphaFoldDB" id="A0A368VUX7"/>
<dbReference type="RefSeq" id="WP_114452545.1">
    <property type="nucleotide sequence ID" value="NZ_QPJC01000004.1"/>
</dbReference>
<dbReference type="Proteomes" id="UP000253495">
    <property type="component" value="Unassembled WGS sequence"/>
</dbReference>
<protein>
    <submittedName>
        <fullName evidence="8">Cytochrome c biogenesis protein CcdA</fullName>
    </submittedName>
</protein>
<evidence type="ECO:0000256" key="5">
    <source>
        <dbReference type="ARBA" id="ARBA00023136"/>
    </source>
</evidence>
<gene>
    <name evidence="8" type="ORF">DFQ14_10457</name>
</gene>
<dbReference type="GO" id="GO:0016020">
    <property type="term" value="C:membrane"/>
    <property type="evidence" value="ECO:0007669"/>
    <property type="project" value="UniProtKB-SubCell"/>
</dbReference>
<dbReference type="EMBL" id="QPJC01000004">
    <property type="protein sequence ID" value="RCW44468.1"/>
    <property type="molecule type" value="Genomic_DNA"/>
</dbReference>
<dbReference type="InterPro" id="IPR051790">
    <property type="entry name" value="Cytochrome_c-biogenesis_DsbD"/>
</dbReference>
<feature type="transmembrane region" description="Helical" evidence="6">
    <location>
        <begin position="45"/>
        <end position="70"/>
    </location>
</feature>
<accession>A0A368VUX7</accession>
<feature type="transmembrane region" description="Helical" evidence="6">
    <location>
        <begin position="76"/>
        <end position="97"/>
    </location>
</feature>
<evidence type="ECO:0000313" key="9">
    <source>
        <dbReference type="Proteomes" id="UP000253495"/>
    </source>
</evidence>
<dbReference type="Pfam" id="PF02683">
    <property type="entry name" value="DsbD_TM"/>
    <property type="match status" value="1"/>
</dbReference>
<keyword evidence="5 6" id="KW-0472">Membrane</keyword>
<dbReference type="PANTHER" id="PTHR31272">
    <property type="entry name" value="CYTOCHROME C-TYPE BIOGENESIS PROTEIN HI_1454-RELATED"/>
    <property type="match status" value="1"/>
</dbReference>
<evidence type="ECO:0000259" key="7">
    <source>
        <dbReference type="Pfam" id="PF02683"/>
    </source>
</evidence>
<dbReference type="GO" id="GO:0017004">
    <property type="term" value="P:cytochrome complex assembly"/>
    <property type="evidence" value="ECO:0007669"/>
    <property type="project" value="InterPro"/>
</dbReference>